<dbReference type="EMBL" id="AUZZ01001635">
    <property type="protein sequence ID" value="EQD63359.1"/>
    <property type="molecule type" value="Genomic_DNA"/>
</dbReference>
<dbReference type="AlphaFoldDB" id="T1CC78"/>
<gene>
    <name evidence="1" type="ORF">B2A_02385</name>
</gene>
<reference evidence="1" key="1">
    <citation type="submission" date="2013-08" db="EMBL/GenBank/DDBJ databases">
        <authorList>
            <person name="Mendez C."/>
            <person name="Richter M."/>
            <person name="Ferrer M."/>
            <person name="Sanchez J."/>
        </authorList>
    </citation>
    <scope>NUCLEOTIDE SEQUENCE</scope>
</reference>
<protein>
    <submittedName>
        <fullName evidence="1">Uncharacterized protein</fullName>
    </submittedName>
</protein>
<name>T1CC78_9ZZZZ</name>
<sequence>MPPQPGWMPSITSGKPMRVFGSLLATRYVHASASSLPPPMQCPWIAATLGQGRLASFWYTR</sequence>
<organism evidence="1">
    <name type="scientific">mine drainage metagenome</name>
    <dbReference type="NCBI Taxonomy" id="410659"/>
    <lineage>
        <taxon>unclassified sequences</taxon>
        <taxon>metagenomes</taxon>
        <taxon>ecological metagenomes</taxon>
    </lineage>
</organism>
<accession>T1CC78</accession>
<reference evidence="1" key="2">
    <citation type="journal article" date="2014" name="ISME J.">
        <title>Microbial stratification in low pH oxic and suboxic macroscopic growths along an acid mine drainage.</title>
        <authorList>
            <person name="Mendez-Garcia C."/>
            <person name="Mesa V."/>
            <person name="Sprenger R.R."/>
            <person name="Richter M."/>
            <person name="Diez M.S."/>
            <person name="Solano J."/>
            <person name="Bargiela R."/>
            <person name="Golyshina O.V."/>
            <person name="Manteca A."/>
            <person name="Ramos J.L."/>
            <person name="Gallego J.R."/>
            <person name="Llorente I."/>
            <person name="Martins Dos Santos V.A."/>
            <person name="Jensen O.N."/>
            <person name="Pelaez A.I."/>
            <person name="Sanchez J."/>
            <person name="Ferrer M."/>
        </authorList>
    </citation>
    <scope>NUCLEOTIDE SEQUENCE</scope>
</reference>
<proteinExistence type="predicted"/>
<evidence type="ECO:0000313" key="1">
    <source>
        <dbReference type="EMBL" id="EQD63359.1"/>
    </source>
</evidence>
<comment type="caution">
    <text evidence="1">The sequence shown here is derived from an EMBL/GenBank/DDBJ whole genome shotgun (WGS) entry which is preliminary data.</text>
</comment>